<dbReference type="Proteomes" id="UP000184315">
    <property type="component" value="Unassembled WGS sequence"/>
</dbReference>
<name>A0A1J1LL60_9CYAN</name>
<dbReference type="STRING" id="671072.PL9214500462"/>
<dbReference type="OrthoDB" id="495619at2"/>
<dbReference type="Pfam" id="PF18480">
    <property type="entry name" value="DUF5615"/>
    <property type="match status" value="1"/>
</dbReference>
<reference evidence="3" key="1">
    <citation type="submission" date="2015-10" db="EMBL/GenBank/DDBJ databases">
        <authorList>
            <person name="Regsiter A."/>
            <person name="william w."/>
        </authorList>
    </citation>
    <scope>NUCLEOTIDE SEQUENCE [LARGE SCALE GENOMIC DNA]</scope>
</reference>
<dbReference type="EMBL" id="CZDF01000156">
    <property type="protein sequence ID" value="CUR33215.1"/>
    <property type="molecule type" value="Genomic_DNA"/>
</dbReference>
<evidence type="ECO:0000313" key="2">
    <source>
        <dbReference type="EMBL" id="CUR33215.1"/>
    </source>
</evidence>
<accession>A0A1J1LL60</accession>
<organism evidence="2 3">
    <name type="scientific">Planktothrix tepida PCC 9214</name>
    <dbReference type="NCBI Taxonomy" id="671072"/>
    <lineage>
        <taxon>Bacteria</taxon>
        <taxon>Bacillati</taxon>
        <taxon>Cyanobacteriota</taxon>
        <taxon>Cyanophyceae</taxon>
        <taxon>Oscillatoriophycideae</taxon>
        <taxon>Oscillatoriales</taxon>
        <taxon>Microcoleaceae</taxon>
        <taxon>Planktothrix</taxon>
    </lineage>
</organism>
<feature type="domain" description="DUF5615" evidence="1">
    <location>
        <begin position="5"/>
        <end position="82"/>
    </location>
</feature>
<gene>
    <name evidence="2" type="ORF">PL9214500462</name>
</gene>
<sequence>MSLAIYMDEHIHSAITVGLRLRDIDVLTVQEDGRAGTPDTILLDRAMELGRVMFSQDQDFLIEAKRRQAEGINFFGVIFARQSRVSIGDCIRDLEIIAKLGEQEEFANRVQYLPL</sequence>
<dbReference type="InterPro" id="IPR041049">
    <property type="entry name" value="DUF5615"/>
</dbReference>
<protein>
    <recommendedName>
        <fullName evidence="1">DUF5615 domain-containing protein</fullName>
    </recommendedName>
</protein>
<dbReference type="RefSeq" id="WP_072719844.1">
    <property type="nucleotide sequence ID" value="NZ_LN889802.1"/>
</dbReference>
<proteinExistence type="predicted"/>
<dbReference type="AlphaFoldDB" id="A0A1J1LL60"/>
<keyword evidence="3" id="KW-1185">Reference proteome</keyword>
<evidence type="ECO:0000313" key="3">
    <source>
        <dbReference type="Proteomes" id="UP000184315"/>
    </source>
</evidence>
<evidence type="ECO:0000259" key="1">
    <source>
        <dbReference type="Pfam" id="PF18480"/>
    </source>
</evidence>